<dbReference type="HAMAP" id="MF_00164">
    <property type="entry name" value="GlmS"/>
    <property type="match status" value="1"/>
</dbReference>
<dbReference type="InterPro" id="IPR001347">
    <property type="entry name" value="SIS_dom"/>
</dbReference>
<evidence type="ECO:0000256" key="4">
    <source>
        <dbReference type="ARBA" id="ARBA00016090"/>
    </source>
</evidence>
<evidence type="ECO:0000256" key="8">
    <source>
        <dbReference type="ARBA" id="ARBA00022737"/>
    </source>
</evidence>
<dbReference type="Gene3D" id="3.60.20.10">
    <property type="entry name" value="Glutamine Phosphoribosylpyrophosphate, subunit 1, domain 1"/>
    <property type="match status" value="1"/>
</dbReference>
<dbReference type="EMBL" id="LSDC01000009">
    <property type="protein sequence ID" value="KXB64055.1"/>
    <property type="molecule type" value="Genomic_DNA"/>
</dbReference>
<keyword evidence="5 10" id="KW-0963">Cytoplasm</keyword>
<dbReference type="FunFam" id="3.60.20.10:FF:000006">
    <property type="entry name" value="Glutamine--fructose-6-phosphate aminotransferase [isomerizing]"/>
    <property type="match status" value="1"/>
</dbReference>
<feature type="active site" description="For Fru-6P isomerization activity" evidence="10">
    <location>
        <position position="595"/>
    </location>
</feature>
<dbReference type="GO" id="GO:0097367">
    <property type="term" value="F:carbohydrate derivative binding"/>
    <property type="evidence" value="ECO:0007669"/>
    <property type="project" value="InterPro"/>
</dbReference>
<dbReference type="STRING" id="1379.HMPREF3186_00082"/>
<dbReference type="SUPFAM" id="SSF56235">
    <property type="entry name" value="N-terminal nucleophile aminohydrolases (Ntn hydrolases)"/>
    <property type="match status" value="1"/>
</dbReference>
<dbReference type="GO" id="GO:0005975">
    <property type="term" value="P:carbohydrate metabolic process"/>
    <property type="evidence" value="ECO:0007669"/>
    <property type="project" value="UniProtKB-UniRule"/>
</dbReference>
<comment type="subcellular location">
    <subcellularLocation>
        <location evidence="2 10">Cytoplasm</location>
    </subcellularLocation>
</comment>
<keyword evidence="6 10" id="KW-0032">Aminotransferase</keyword>
<evidence type="ECO:0000256" key="9">
    <source>
        <dbReference type="ARBA" id="ARBA00022962"/>
    </source>
</evidence>
<dbReference type="OrthoDB" id="106547at2"/>
<dbReference type="InterPro" id="IPR005855">
    <property type="entry name" value="GFAT"/>
</dbReference>
<evidence type="ECO:0000259" key="12">
    <source>
        <dbReference type="PROSITE" id="PS51464"/>
    </source>
</evidence>
<dbReference type="PANTHER" id="PTHR10937">
    <property type="entry name" value="GLUCOSAMINE--FRUCTOSE-6-PHOSPHATE AMINOTRANSFERASE, ISOMERIZING"/>
    <property type="match status" value="1"/>
</dbReference>
<dbReference type="PROSITE" id="PS51278">
    <property type="entry name" value="GATASE_TYPE_2"/>
    <property type="match status" value="1"/>
</dbReference>
<dbReference type="Proteomes" id="UP000070355">
    <property type="component" value="Unassembled WGS sequence"/>
</dbReference>
<dbReference type="CDD" id="cd05009">
    <property type="entry name" value="SIS_GlmS_GlmD_2"/>
    <property type="match status" value="1"/>
</dbReference>
<protein>
    <recommendedName>
        <fullName evidence="4 10">Glutamine--fructose-6-phosphate aminotransferase [isomerizing]</fullName>
        <ecNumber evidence="3 10">2.6.1.16</ecNumber>
    </recommendedName>
    <alternativeName>
        <fullName evidence="10">D-fructose-6-phosphate amidotransferase</fullName>
    </alternativeName>
    <alternativeName>
        <fullName evidence="10">GFAT</fullName>
    </alternativeName>
    <alternativeName>
        <fullName evidence="10">Glucosamine-6-phosphate synthase</fullName>
    </alternativeName>
    <alternativeName>
        <fullName evidence="10">Hexosephosphate aminotransferase</fullName>
    </alternativeName>
    <alternativeName>
        <fullName evidence="10">L-glutamine--D-fructose-6-phosphate amidotransferase</fullName>
    </alternativeName>
</protein>
<dbReference type="EC" id="2.6.1.16" evidence="3 10"/>
<comment type="subunit">
    <text evidence="10">Homodimer.</text>
</comment>
<evidence type="ECO:0000256" key="6">
    <source>
        <dbReference type="ARBA" id="ARBA00022576"/>
    </source>
</evidence>
<feature type="active site" description="Nucleophile; for GATase activity" evidence="10">
    <location>
        <position position="2"/>
    </location>
</feature>
<name>A0A134A8K6_9BACL</name>
<dbReference type="Gene3D" id="3.40.50.10490">
    <property type="entry name" value="Glucose-6-phosphate isomerase like protein, domain 1"/>
    <property type="match status" value="2"/>
</dbReference>
<keyword evidence="8" id="KW-0677">Repeat</keyword>
<dbReference type="GO" id="GO:0006487">
    <property type="term" value="P:protein N-linked glycosylation"/>
    <property type="evidence" value="ECO:0007669"/>
    <property type="project" value="TreeGrafter"/>
</dbReference>
<comment type="caution">
    <text evidence="13">The sequence shown here is derived from an EMBL/GenBank/DDBJ whole genome shotgun (WGS) entry which is preliminary data.</text>
</comment>
<dbReference type="PATRIC" id="fig|1379.3.peg.81"/>
<evidence type="ECO:0000256" key="2">
    <source>
        <dbReference type="ARBA" id="ARBA00004496"/>
    </source>
</evidence>
<dbReference type="GO" id="GO:0004360">
    <property type="term" value="F:glutamine-fructose-6-phosphate transaminase (isomerizing) activity"/>
    <property type="evidence" value="ECO:0007669"/>
    <property type="project" value="UniProtKB-UniRule"/>
</dbReference>
<dbReference type="Pfam" id="PF01380">
    <property type="entry name" value="SIS"/>
    <property type="match status" value="2"/>
</dbReference>
<feature type="domain" description="Glutamine amidotransferase type-2" evidence="11">
    <location>
        <begin position="2"/>
        <end position="218"/>
    </location>
</feature>
<organism evidence="13 14">
    <name type="scientific">Gemella haemolysans</name>
    <dbReference type="NCBI Taxonomy" id="1379"/>
    <lineage>
        <taxon>Bacteria</taxon>
        <taxon>Bacillati</taxon>
        <taxon>Bacillota</taxon>
        <taxon>Bacilli</taxon>
        <taxon>Bacillales</taxon>
        <taxon>Gemellaceae</taxon>
        <taxon>Gemella</taxon>
    </lineage>
</organism>
<dbReference type="AlphaFoldDB" id="A0A134A8K6"/>
<dbReference type="InterPro" id="IPR035466">
    <property type="entry name" value="GlmS/AgaS_SIS"/>
</dbReference>
<dbReference type="InterPro" id="IPR029055">
    <property type="entry name" value="Ntn_hydrolases_N"/>
</dbReference>
<feature type="initiator methionine" description="Removed" evidence="10">
    <location>
        <position position="1"/>
    </location>
</feature>
<comment type="catalytic activity">
    <reaction evidence="1 10">
        <text>D-fructose 6-phosphate + L-glutamine = D-glucosamine 6-phosphate + L-glutamate</text>
        <dbReference type="Rhea" id="RHEA:13237"/>
        <dbReference type="ChEBI" id="CHEBI:29985"/>
        <dbReference type="ChEBI" id="CHEBI:58359"/>
        <dbReference type="ChEBI" id="CHEBI:58725"/>
        <dbReference type="ChEBI" id="CHEBI:61527"/>
        <dbReference type="EC" id="2.6.1.16"/>
    </reaction>
</comment>
<dbReference type="FunFam" id="3.40.50.10490:FF:000001">
    <property type="entry name" value="Glutamine--fructose-6-phosphate aminotransferase [isomerizing]"/>
    <property type="match status" value="1"/>
</dbReference>
<dbReference type="InterPro" id="IPR046348">
    <property type="entry name" value="SIS_dom_sf"/>
</dbReference>
<evidence type="ECO:0000313" key="14">
    <source>
        <dbReference type="Proteomes" id="UP000070355"/>
    </source>
</evidence>
<dbReference type="NCBIfam" id="NF001484">
    <property type="entry name" value="PRK00331.1"/>
    <property type="match status" value="1"/>
</dbReference>
<accession>A0A134A8K6</accession>
<dbReference type="RefSeq" id="WP_060913409.1">
    <property type="nucleotide sequence ID" value="NZ_KQ959920.1"/>
</dbReference>
<dbReference type="InterPro" id="IPR017932">
    <property type="entry name" value="GATase_2_dom"/>
</dbReference>
<evidence type="ECO:0000256" key="5">
    <source>
        <dbReference type="ARBA" id="ARBA00022490"/>
    </source>
</evidence>
<dbReference type="InterPro" id="IPR047084">
    <property type="entry name" value="GFAT_N"/>
</dbReference>
<dbReference type="Pfam" id="PF13522">
    <property type="entry name" value="GATase_6"/>
    <property type="match status" value="1"/>
</dbReference>
<comment type="function">
    <text evidence="10">Catalyzes the first step in hexosamine metabolism, converting fructose-6P into glucosamine-6P using glutamine as a nitrogen source.</text>
</comment>
<evidence type="ECO:0000256" key="1">
    <source>
        <dbReference type="ARBA" id="ARBA00001031"/>
    </source>
</evidence>
<evidence type="ECO:0000313" key="13">
    <source>
        <dbReference type="EMBL" id="KXB64055.1"/>
    </source>
</evidence>
<keyword evidence="9" id="KW-0315">Glutamine amidotransferase</keyword>
<dbReference type="CDD" id="cd00714">
    <property type="entry name" value="GFAT"/>
    <property type="match status" value="1"/>
</dbReference>
<dbReference type="GO" id="GO:0006002">
    <property type="term" value="P:fructose 6-phosphate metabolic process"/>
    <property type="evidence" value="ECO:0007669"/>
    <property type="project" value="TreeGrafter"/>
</dbReference>
<evidence type="ECO:0000259" key="11">
    <source>
        <dbReference type="PROSITE" id="PS51278"/>
    </source>
</evidence>
<dbReference type="NCBIfam" id="TIGR01135">
    <property type="entry name" value="glmS"/>
    <property type="match status" value="1"/>
</dbReference>
<reference evidence="14" key="1">
    <citation type="submission" date="2016-01" db="EMBL/GenBank/DDBJ databases">
        <authorList>
            <person name="Mitreva M."/>
            <person name="Pepin K.H."/>
            <person name="Mihindukulasuriya K.A."/>
            <person name="Fulton R."/>
            <person name="Fronick C."/>
            <person name="O'Laughlin M."/>
            <person name="Miner T."/>
            <person name="Herter B."/>
            <person name="Rosa B.A."/>
            <person name="Cordes M."/>
            <person name="Tomlinson C."/>
            <person name="Wollam A."/>
            <person name="Palsikar V.B."/>
            <person name="Mardis E.R."/>
            <person name="Wilson R.K."/>
        </authorList>
    </citation>
    <scope>NUCLEOTIDE SEQUENCE [LARGE SCALE GENOMIC DNA]</scope>
    <source>
        <strain evidence="14">DNF01167</strain>
    </source>
</reference>
<dbReference type="PROSITE" id="PS51464">
    <property type="entry name" value="SIS"/>
    <property type="match status" value="2"/>
</dbReference>
<gene>
    <name evidence="10" type="primary">glmS</name>
    <name evidence="13" type="ORF">HMPREF3186_00082</name>
</gene>
<evidence type="ECO:0000256" key="3">
    <source>
        <dbReference type="ARBA" id="ARBA00012916"/>
    </source>
</evidence>
<dbReference type="GO" id="GO:0006047">
    <property type="term" value="P:UDP-N-acetylglucosamine metabolic process"/>
    <property type="evidence" value="ECO:0007669"/>
    <property type="project" value="TreeGrafter"/>
</dbReference>
<dbReference type="GO" id="GO:0005829">
    <property type="term" value="C:cytosol"/>
    <property type="evidence" value="ECO:0007669"/>
    <property type="project" value="TreeGrafter"/>
</dbReference>
<sequence>MCGIVGFVGEANGVKFLIDGLSSLEYRGYDSAGIAGVVNGEASVTKSVGRIKNLEALIPEGLHLELGIGHTRWATHGGVNTTNSHPHQSFNKRFILVHNGVIENFQELKERFFKGVDLVSETDTEVIVQLVQVYSDRGLDTKEAFKKAVSKLQGSYALCLIDTEDKDTLYVAKNKSPLLIGLGEENKNYVGSDALAMIKYTNNFLEINDGEFVIVKKDSVTIEDKEGNVVARESFSTNLNAGEIDKGIHEHYMIKEIHEQVGAMRNIISHYFDGHDININSEIINNVKDADRLYIIGCGTSYNAGLVGRNYFEKWAGIPTEVHLASEFAYNVPLLSKKPMFIFLSQSGETADLRAVLTKLRSVNADYKFLVLTNVDASTLSRECDYTLLLHAGVEIAVASTKAYTAQIATLSILAYEVAKQLSRQPKFDIEQELSVITSAIESILDDTKTIKDLAKNLFTERNAFYIGRGIDYYSACEAALKLKEVSYIQTEGFAGGELKHGTIALIEERTPVVALITSAKLDLNTRSNVSEVASRGANTLIITLEKLARKGDYAIPNVNEDLAPIASIVVTQLFAYYAAYTKGLDVDKPRNLAKSVTVE</sequence>
<proteinExistence type="inferred from homology"/>
<feature type="domain" description="SIS" evidence="12">
    <location>
        <begin position="454"/>
        <end position="590"/>
    </location>
</feature>
<dbReference type="InterPro" id="IPR035490">
    <property type="entry name" value="GlmS/FrlB_SIS"/>
</dbReference>
<dbReference type="SUPFAM" id="SSF53697">
    <property type="entry name" value="SIS domain"/>
    <property type="match status" value="1"/>
</dbReference>
<dbReference type="CDD" id="cd05008">
    <property type="entry name" value="SIS_GlmS_GlmD_1"/>
    <property type="match status" value="1"/>
</dbReference>
<evidence type="ECO:0000256" key="7">
    <source>
        <dbReference type="ARBA" id="ARBA00022679"/>
    </source>
</evidence>
<evidence type="ECO:0000256" key="10">
    <source>
        <dbReference type="HAMAP-Rule" id="MF_00164"/>
    </source>
</evidence>
<feature type="domain" description="SIS" evidence="12">
    <location>
        <begin position="283"/>
        <end position="424"/>
    </location>
</feature>
<dbReference type="PANTHER" id="PTHR10937:SF0">
    <property type="entry name" value="GLUTAMINE--FRUCTOSE-6-PHOSPHATE TRANSAMINASE (ISOMERIZING)"/>
    <property type="match status" value="1"/>
</dbReference>
<keyword evidence="7 10" id="KW-0808">Transferase</keyword>